<feature type="region of interest" description="Disordered" evidence="3">
    <location>
        <begin position="183"/>
        <end position="202"/>
    </location>
</feature>
<dbReference type="PANTHER" id="PTHR21686">
    <property type="entry name" value="DEOXYNUCLEOTIDYLTRANSFERASE TERMINAL-INTERACTING PROTEIN 2"/>
    <property type="match status" value="1"/>
</dbReference>
<organism evidence="5">
    <name type="scientific">Pyricularia oryzae (strain Y34)</name>
    <name type="common">Rice blast fungus</name>
    <name type="synonym">Magnaporthe oryzae</name>
    <dbReference type="NCBI Taxonomy" id="1143189"/>
    <lineage>
        <taxon>Eukaryota</taxon>
        <taxon>Fungi</taxon>
        <taxon>Dikarya</taxon>
        <taxon>Ascomycota</taxon>
        <taxon>Pezizomycotina</taxon>
        <taxon>Sordariomycetes</taxon>
        <taxon>Sordariomycetidae</taxon>
        <taxon>Magnaporthales</taxon>
        <taxon>Pyriculariaceae</taxon>
        <taxon>Pyricularia</taxon>
    </lineage>
</organism>
<feature type="domain" description="Fcf2 pre-rRNA processing C-terminal" evidence="4">
    <location>
        <begin position="81"/>
        <end position="175"/>
    </location>
</feature>
<evidence type="ECO:0000256" key="3">
    <source>
        <dbReference type="SAM" id="MobiDB-lite"/>
    </source>
</evidence>
<dbReference type="AlphaFoldDB" id="A0AA97P6G4"/>
<dbReference type="GO" id="GO:0003723">
    <property type="term" value="F:RNA binding"/>
    <property type="evidence" value="ECO:0007669"/>
    <property type="project" value="TreeGrafter"/>
</dbReference>
<comment type="subcellular location">
    <subcellularLocation>
        <location evidence="1">Nucleus</location>
        <location evidence="1">Nucleolus</location>
    </subcellularLocation>
</comment>
<name>A0AA97P6G4_PYRO3</name>
<accession>A0AA97P6G4</accession>
<dbReference type="EMBL" id="JH793138">
    <property type="protein sequence ID" value="ELQ42552.1"/>
    <property type="molecule type" value="Genomic_DNA"/>
</dbReference>
<keyword evidence="2" id="KW-0539">Nucleus</keyword>
<evidence type="ECO:0000259" key="4">
    <source>
        <dbReference type="Pfam" id="PF08698"/>
    </source>
</evidence>
<dbReference type="GO" id="GO:0005730">
    <property type="term" value="C:nucleolus"/>
    <property type="evidence" value="ECO:0007669"/>
    <property type="project" value="UniProtKB-SubCell"/>
</dbReference>
<dbReference type="InterPro" id="IPR039883">
    <property type="entry name" value="Fcf2/DNTTIP2"/>
</dbReference>
<reference evidence="5" key="1">
    <citation type="journal article" date="2012" name="PLoS Genet.">
        <title>Comparative analysis of the genomes of two field isolates of the rice blast fungus Magnaporthe oryzae.</title>
        <authorList>
            <person name="Xue M."/>
            <person name="Yang J."/>
            <person name="Li Z."/>
            <person name="Hu S."/>
            <person name="Yao N."/>
            <person name="Dean R.A."/>
            <person name="Zhao W."/>
            <person name="Shen M."/>
            <person name="Zhang H."/>
            <person name="Li C."/>
            <person name="Liu L."/>
            <person name="Cao L."/>
            <person name="Xu X."/>
            <person name="Xing Y."/>
            <person name="Hsiang T."/>
            <person name="Zhang Z."/>
            <person name="Xu J.R."/>
            <person name="Peng Y.L."/>
        </authorList>
    </citation>
    <scope>NUCLEOTIDE SEQUENCE</scope>
    <source>
        <strain evidence="5">Y34</strain>
    </source>
</reference>
<dbReference type="PANTHER" id="PTHR21686:SF12">
    <property type="entry name" value="DEOXYNUCLEOTIDYLTRANSFERASE TERMINAL-INTERACTING PROTEIN 2"/>
    <property type="match status" value="1"/>
</dbReference>
<protein>
    <submittedName>
        <fullName evidence="5">rRNA-processing protein FCF2</fullName>
    </submittedName>
</protein>
<evidence type="ECO:0000256" key="2">
    <source>
        <dbReference type="ARBA" id="ARBA00023242"/>
    </source>
</evidence>
<gene>
    <name evidence="5" type="ORF">OOU_Y34scaffold00203g41</name>
</gene>
<dbReference type="InterPro" id="IPR014810">
    <property type="entry name" value="Fcf2_C"/>
</dbReference>
<proteinExistence type="predicted"/>
<evidence type="ECO:0000256" key="1">
    <source>
        <dbReference type="ARBA" id="ARBA00004604"/>
    </source>
</evidence>
<evidence type="ECO:0000313" key="5">
    <source>
        <dbReference type="EMBL" id="ELQ42552.1"/>
    </source>
</evidence>
<dbReference type="GO" id="GO:0006396">
    <property type="term" value="P:RNA processing"/>
    <property type="evidence" value="ECO:0007669"/>
    <property type="project" value="TreeGrafter"/>
</dbReference>
<dbReference type="Proteomes" id="UP000011086">
    <property type="component" value="Unassembled WGS sequence"/>
</dbReference>
<feature type="region of interest" description="Disordered" evidence="3">
    <location>
        <begin position="54"/>
        <end position="93"/>
    </location>
</feature>
<dbReference type="Pfam" id="PF08698">
    <property type="entry name" value="Fcf2"/>
    <property type="match status" value="1"/>
</dbReference>
<sequence length="202" mass="22635">MAAGDVALSENQLIESLLADAEKRLSAQAASQDVAVTGSKPASLVKIPKVLATTKSSSKKEEELSVRSVAPIQPKQSQNKTEDAGSDWFNMPKTNATPELVRDLKLLRMRNVLNPKQFFKKDTRTQLVPTYCQSGTIIEGPTEFYNARINRKERKKTLAEEVLASSDAMAKFKTKYSDIQTRKMSGRKGSYKKMMAQRYKKR</sequence>